<organism evidence="2 3">
    <name type="scientific">Hydra vulgaris</name>
    <name type="common">Hydra</name>
    <name type="synonym">Hydra attenuata</name>
    <dbReference type="NCBI Taxonomy" id="6087"/>
    <lineage>
        <taxon>Eukaryota</taxon>
        <taxon>Metazoa</taxon>
        <taxon>Cnidaria</taxon>
        <taxon>Hydrozoa</taxon>
        <taxon>Hydroidolina</taxon>
        <taxon>Anthoathecata</taxon>
        <taxon>Aplanulata</taxon>
        <taxon>Hydridae</taxon>
        <taxon>Hydra</taxon>
    </lineage>
</organism>
<reference evidence="3" key="1">
    <citation type="submission" date="2025-08" db="UniProtKB">
        <authorList>
            <consortium name="RefSeq"/>
        </authorList>
    </citation>
    <scope>IDENTIFICATION</scope>
</reference>
<dbReference type="PANTHER" id="PTHR46409">
    <property type="entry name" value="HTH PSQ-TYPE DOMAIN-CONTAINING PROTEIN"/>
    <property type="match status" value="1"/>
</dbReference>
<dbReference type="RefSeq" id="XP_065669449.1">
    <property type="nucleotide sequence ID" value="XM_065813377.1"/>
</dbReference>
<feature type="region of interest" description="Disordered" evidence="1">
    <location>
        <begin position="198"/>
        <end position="234"/>
    </location>
</feature>
<proteinExistence type="predicted"/>
<dbReference type="GeneID" id="136088758"/>
<evidence type="ECO:0000256" key="1">
    <source>
        <dbReference type="SAM" id="MobiDB-lite"/>
    </source>
</evidence>
<gene>
    <name evidence="3" type="primary">LOC136088758</name>
</gene>
<evidence type="ECO:0000313" key="2">
    <source>
        <dbReference type="Proteomes" id="UP001652625"/>
    </source>
</evidence>
<dbReference type="PANTHER" id="PTHR46409:SF1">
    <property type="entry name" value="HTH PSQ-TYPE DOMAIN-CONTAINING PROTEIN"/>
    <property type="match status" value="1"/>
</dbReference>
<keyword evidence="2" id="KW-1185">Reference proteome</keyword>
<protein>
    <submittedName>
        <fullName evidence="3">Uncharacterized protein LOC136088758</fullName>
    </submittedName>
</protein>
<accession>A0ABM4D584</accession>
<dbReference type="Proteomes" id="UP001652625">
    <property type="component" value="Chromosome 12"/>
</dbReference>
<feature type="compositionally biased region" description="Basic and acidic residues" evidence="1">
    <location>
        <begin position="202"/>
        <end position="217"/>
    </location>
</feature>
<sequence>MATGTRWKNGSCLRQYLGSGKELPTAELPTMRDVLRYGIFLRETSKLNRRNYSNSELIQDIYNKLSEKWQMASVLFVPPVTCLKHNLVTRLIDAWNKASLISQNKASKVIKQKFNFIIDKLFDLVACNCKIVLCSEQCCPPDCKFGAHITCICPREIKIPIIELVYIKAQREKIGSFSSYQLGPADLMESKRFKKVQSCKRRREEEKQTREKKHTTQEENNTQNEQDNEHDNYKEFESEENEIFSIQKSCTKYLKKSRNYEDISNIALASIRYGVGLRATAVIATAAWVDGGLVSQSDTRLIIDHSKVRRARDKVMNEVAIQFDDYCNKEIIDCIFFDGRKDLTKVFLTVDGSDRQYPAKVKEEHYTICSGDGKYLFHFAPAKEAKKNHAEIIADKIIEYTAMRNINVHLKAIGGDSTNVNTGCDGGVMHFMELKLGRKLNWIVCALHTNELPLKRLIKLLDGESKSGKKWSGPIGSLLDEATNLEINPFFSKVETGEPLINLSNDVVKDLSTDQYYGYQIVNAIRSGHVPQQLGLLEIGPVNMARWLTTANRICRIWVSHHGLQGDAAQKLLKLVKFIVGVYFPVWFNIKVKHSWTEGPKHVLYQLKLLQHQSLDIQNIVIPTIKQSAWYAFSESILQTMLCSENKEERSFSVLKILEIRGEGDENEQLGDLSVRPRRTPDINTKATCLKDLIDWNEAFEPPLTCCMTTKDIKEYLFKPMIVPNWCCHTQAVERCVKKVTQACENVFTEDRRDGWIKGLELSQKLMSRNLSKQNLIGLTMFKN</sequence>
<name>A0ABM4D584_HYDVU</name>
<evidence type="ECO:0000313" key="3">
    <source>
        <dbReference type="RefSeq" id="XP_065669449.1"/>
    </source>
</evidence>